<feature type="domain" description="Helicase ATP-binding" evidence="1">
    <location>
        <begin position="190"/>
        <end position="347"/>
    </location>
</feature>
<reference evidence="2" key="2">
    <citation type="submission" date="2011-04" db="EMBL/GenBank/DDBJ databases">
        <authorList>
            <person name="Genoscope - CEA"/>
        </authorList>
    </citation>
    <scope>NUCLEOTIDE SEQUENCE</scope>
    <source>
        <strain evidence="2">R229</strain>
    </source>
</reference>
<dbReference type="EC" id="3.1.21.3" evidence="2"/>
<dbReference type="InterPro" id="IPR050742">
    <property type="entry name" value="Helicase_Restrict-Modif_Enz"/>
</dbReference>
<protein>
    <submittedName>
        <fullName evidence="2">Putative restriction endonuclease, type I, R subunit (HsdR)</fullName>
        <ecNumber evidence="2">3.1.21.3</ecNumber>
    </submittedName>
</protein>
<keyword evidence="2" id="KW-0255">Endonuclease</keyword>
<evidence type="ECO:0000259" key="1">
    <source>
        <dbReference type="PROSITE" id="PS51192"/>
    </source>
</evidence>
<name>G2ZNP9_9RALS</name>
<dbReference type="InterPro" id="IPR006935">
    <property type="entry name" value="Helicase/UvrB_N"/>
</dbReference>
<dbReference type="GO" id="GO:0006304">
    <property type="term" value="P:DNA modification"/>
    <property type="evidence" value="ECO:0007669"/>
    <property type="project" value="InterPro"/>
</dbReference>
<dbReference type="EMBL" id="FR854067">
    <property type="protein sequence ID" value="CCA80662.1"/>
    <property type="molecule type" value="Genomic_DNA"/>
</dbReference>
<dbReference type="InterPro" id="IPR014001">
    <property type="entry name" value="Helicase_ATP-bd"/>
</dbReference>
<dbReference type="AlphaFoldDB" id="G2ZNP9"/>
<dbReference type="InterPro" id="IPR027417">
    <property type="entry name" value="P-loop_NTPase"/>
</dbReference>
<evidence type="ECO:0000313" key="2">
    <source>
        <dbReference type="EMBL" id="CCA80662.1"/>
    </source>
</evidence>
<gene>
    <name evidence="2" type="ORF">BDB_110092</name>
</gene>
<dbReference type="PANTHER" id="PTHR47396">
    <property type="entry name" value="TYPE I RESTRICTION ENZYME ECOKI R PROTEIN"/>
    <property type="match status" value="1"/>
</dbReference>
<accession>G2ZNP9</accession>
<dbReference type="PANTHER" id="PTHR47396:SF1">
    <property type="entry name" value="ATP-DEPENDENT HELICASE IRC3-RELATED"/>
    <property type="match status" value="1"/>
</dbReference>
<dbReference type="SUPFAM" id="SSF52540">
    <property type="entry name" value="P-loop containing nucleoside triphosphate hydrolases"/>
    <property type="match status" value="2"/>
</dbReference>
<reference evidence="2" key="1">
    <citation type="journal article" date="2011" name="PLoS ONE">
        <title>Ralstonia syzygii, the Blood Disease Bacterium and some Asian R. solanacearum strains form a single genomic species despite divergent lifestyles.</title>
        <authorList>
            <person name="Remenant B."/>
            <person name="de Cambiaire J.C."/>
            <person name="Cellier G."/>
            <person name="Jacobs J.M."/>
            <person name="Mangenot S."/>
            <person name="Barbe V."/>
            <person name="Lajus A."/>
            <person name="Vallenet D."/>
            <person name="Medigue C."/>
            <person name="Fegan M."/>
            <person name="Allen C."/>
            <person name="Prior P."/>
        </authorList>
    </citation>
    <scope>NUCLEOTIDE SEQUENCE</scope>
    <source>
        <strain evidence="2">R229</strain>
    </source>
</reference>
<sequence>MLPGAGQPMSSTDRLTGCEGAVRRPDVSAQESQAAACDDAIDRLLRAAGWPLTGPDDTAFPVTGLPTPLGKAYVDYVLWGDHRKPLAIVETRHTRRNIRAGQQRARHYADCLEAMTGQRPLIYYTNSRDQWFWDDRACPPRAVRGFHRKDELEWLIERRTRRQPLATAAIDTAIAARPYQHRAIRRIAEAFEQDRLRKALVSMAPGTGKTRTAIALTELLMRCRWIKRTLFLADRTALLTRVETAFATHLPEATLVNLAKDAGAEGDVYLSTCPGILGRIDGPIDDVPRFGPGHFDLVIVNIAHRGICRQYRAIFSYFDALLVGLTATPKEEIDRDTYGLFNLEMGIPTDAYGLDEAIADHHLVPPRTVSVPVRLQREGIAYDDLSDAEKDHGDALEWDDDGNPDTAEPEAADACLHHQDTVDEMIALVMEERGHRVADGDWIGKTLIFAKNHDHAKLIAERFDANYPQYKGQLACVITYEAGRAQTLIDAFSVADRMPRVAIAAGLLDTGIDVPEVVNLVFFRLVRSKARFWQMVGCGTRPCKNLYGPGQDKQDVLVFDFCQNLAFFDVHPEAAAATMPAPLDQRLFRARLELLARLETRPAGLSVQETRASYGNPPTPAALHDDLAQWLHRQVASMSTDHFAVRAKRRYLAPYTRREAWQRLSPAQAAELSEHVCGLPTTLRDDSDVAAKRLDLLILRLQLCVLRGEPAPGHLKTPARGVAKALLAQTCLPAVRDQAGWIEAMAGEDWWNDASVLLLEQARQRLRALVHLTDAQTRCRLASTDRTDVRGPASAIAMTASADDTGFERFRTKVRRFLRAHEHHPTLHKLRHNQPLTTADLAGLEQMLAANGIGGREEIDRARRASGGLGVFVRGLVGLDREAAKAALSGVIAKDAMTVDQCDFVHLVVTHLTGHGAMEVARLYASPFTDIAPQGPDSLFAPEAVDALVTALQQIKARAIAS</sequence>
<keyword evidence="2" id="KW-0378">Hydrolase</keyword>
<dbReference type="GO" id="GO:0003677">
    <property type="term" value="F:DNA binding"/>
    <property type="evidence" value="ECO:0007669"/>
    <property type="project" value="InterPro"/>
</dbReference>
<dbReference type="SMART" id="SM00487">
    <property type="entry name" value="DEXDc"/>
    <property type="match status" value="1"/>
</dbReference>
<dbReference type="GO" id="GO:0005829">
    <property type="term" value="C:cytosol"/>
    <property type="evidence" value="ECO:0007669"/>
    <property type="project" value="TreeGrafter"/>
</dbReference>
<dbReference type="Gene3D" id="3.40.50.300">
    <property type="entry name" value="P-loop containing nucleotide triphosphate hydrolases"/>
    <property type="match status" value="2"/>
</dbReference>
<keyword evidence="2" id="KW-0540">Nuclease</keyword>
<dbReference type="Pfam" id="PF04851">
    <property type="entry name" value="ResIII"/>
    <property type="match status" value="1"/>
</dbReference>
<dbReference type="GO" id="GO:0005524">
    <property type="term" value="F:ATP binding"/>
    <property type="evidence" value="ECO:0007669"/>
    <property type="project" value="InterPro"/>
</dbReference>
<dbReference type="Pfam" id="PF08463">
    <property type="entry name" value="EcoEI_R_C"/>
    <property type="match status" value="1"/>
</dbReference>
<dbReference type="CDD" id="cd18032">
    <property type="entry name" value="DEXHc_RE_I_III_res"/>
    <property type="match status" value="1"/>
</dbReference>
<proteinExistence type="predicted"/>
<organism evidence="2">
    <name type="scientific">blood disease bacterium R229</name>
    <dbReference type="NCBI Taxonomy" id="741978"/>
    <lineage>
        <taxon>Bacteria</taxon>
        <taxon>Pseudomonadati</taxon>
        <taxon>Pseudomonadota</taxon>
        <taxon>Betaproteobacteria</taxon>
        <taxon>Burkholderiales</taxon>
        <taxon>Burkholderiaceae</taxon>
        <taxon>Ralstonia</taxon>
        <taxon>Ralstonia solanacearum species complex</taxon>
    </lineage>
</organism>
<dbReference type="GO" id="GO:0009035">
    <property type="term" value="F:type I site-specific deoxyribonuclease activity"/>
    <property type="evidence" value="ECO:0007669"/>
    <property type="project" value="UniProtKB-EC"/>
</dbReference>
<dbReference type="REBASE" id="39991">
    <property type="entry name" value="UbaR229ORF110090P"/>
</dbReference>
<dbReference type="PROSITE" id="PS51192">
    <property type="entry name" value="HELICASE_ATP_BIND_1"/>
    <property type="match status" value="1"/>
</dbReference>
<dbReference type="InterPro" id="IPR013670">
    <property type="entry name" value="EcoEI_R_C_dom"/>
</dbReference>
<dbReference type="Gene3D" id="3.90.1570.30">
    <property type="match status" value="1"/>
</dbReference>